<proteinExistence type="predicted"/>
<name>A0AAJ1QC08_9FLAO</name>
<dbReference type="AlphaFoldDB" id="A0AAJ1QC08"/>
<evidence type="ECO:0000313" key="1">
    <source>
        <dbReference type="EMBL" id="MDM1071248.1"/>
    </source>
</evidence>
<dbReference type="RefSeq" id="WP_286491645.1">
    <property type="nucleotide sequence ID" value="NZ_JACAGJ010000001.1"/>
</dbReference>
<reference evidence="1" key="2">
    <citation type="journal article" date="2022" name="Sci. Total Environ.">
        <title>Prevalence, transmission, and molecular epidemiology of tet(X)-positive bacteria among humans, animals, and environmental niches in China: An epidemiological, and genomic-based study.</title>
        <authorList>
            <person name="Dong N."/>
            <person name="Zeng Y."/>
            <person name="Cai C."/>
            <person name="Sun C."/>
            <person name="Lu J."/>
            <person name="Liu C."/>
            <person name="Zhou H."/>
            <person name="Sun Q."/>
            <person name="Shu L."/>
            <person name="Wang H."/>
            <person name="Wang Y."/>
            <person name="Wang S."/>
            <person name="Wu C."/>
            <person name="Chan E.W."/>
            <person name="Chen G."/>
            <person name="Shen Z."/>
            <person name="Chen S."/>
            <person name="Zhang R."/>
        </authorList>
    </citation>
    <scope>NUCLEOTIDE SEQUENCE</scope>
    <source>
        <strain evidence="1">R655-4</strain>
    </source>
</reference>
<dbReference type="Proteomes" id="UP001170959">
    <property type="component" value="Unassembled WGS sequence"/>
</dbReference>
<reference evidence="1" key="1">
    <citation type="submission" date="2020-06" db="EMBL/GenBank/DDBJ databases">
        <authorList>
            <person name="Dong N."/>
        </authorList>
    </citation>
    <scope>NUCLEOTIDE SEQUENCE</scope>
    <source>
        <strain evidence="1">R655-4</strain>
    </source>
</reference>
<evidence type="ECO:0000313" key="2">
    <source>
        <dbReference type="Proteomes" id="UP001170959"/>
    </source>
</evidence>
<gene>
    <name evidence="1" type="ORF">HX001_01950</name>
</gene>
<dbReference type="EMBL" id="JACAGJ010000001">
    <property type="protein sequence ID" value="MDM1071248.1"/>
    <property type="molecule type" value="Genomic_DNA"/>
</dbReference>
<protein>
    <submittedName>
        <fullName evidence="1">Uncharacterized protein</fullName>
    </submittedName>
</protein>
<accession>A0AAJ1QC08</accession>
<organism evidence="1 2">
    <name type="scientific">Empedobacter brevis</name>
    <dbReference type="NCBI Taxonomy" id="247"/>
    <lineage>
        <taxon>Bacteria</taxon>
        <taxon>Pseudomonadati</taxon>
        <taxon>Bacteroidota</taxon>
        <taxon>Flavobacteriia</taxon>
        <taxon>Flavobacteriales</taxon>
        <taxon>Weeksellaceae</taxon>
        <taxon>Empedobacter</taxon>
    </lineage>
</organism>
<sequence>MKLIIPKISLNQLSDKEIQLFYTLNAENYGKRLSNDVAEKLAKSTSEHDGLYFSHRDYCGIGIFIQKGTFILSTVYDGYGIDSIIAAFNFKSEFIEWLSNESDQSMSLFGEKFNNQTLTRLRLNWYLEDDYSPF</sequence>
<comment type="caution">
    <text evidence="1">The sequence shown here is derived from an EMBL/GenBank/DDBJ whole genome shotgun (WGS) entry which is preliminary data.</text>
</comment>